<evidence type="ECO:0000313" key="1">
    <source>
        <dbReference type="EMBL" id="AMO96509.1"/>
    </source>
</evidence>
<organism evidence="1">
    <name type="scientific">Collimonas fungivorans</name>
    <dbReference type="NCBI Taxonomy" id="158899"/>
    <lineage>
        <taxon>Bacteria</taxon>
        <taxon>Pseudomonadati</taxon>
        <taxon>Pseudomonadota</taxon>
        <taxon>Betaproteobacteria</taxon>
        <taxon>Burkholderiales</taxon>
        <taxon>Oxalobacteraceae</taxon>
        <taxon>Collimonas</taxon>
    </lineage>
</organism>
<dbReference type="EMBL" id="CP013232">
    <property type="protein sequence ID" value="AMO96509.1"/>
    <property type="molecule type" value="Genomic_DNA"/>
</dbReference>
<dbReference type="AlphaFoldDB" id="A0A127PFC7"/>
<reference evidence="1 2" key="1">
    <citation type="submission" date="2015-11" db="EMBL/GenBank/DDBJ databases">
        <title>Exploring the genomic traits of fungus-feeding bacterial genus Collimonas.</title>
        <authorList>
            <person name="Song C."/>
            <person name="Schmidt R."/>
            <person name="de Jager V."/>
            <person name="Krzyzanowska D."/>
            <person name="Jongedijk E."/>
            <person name="Cankar K."/>
            <person name="Beekwilder J."/>
            <person name="van Veen A."/>
            <person name="de Boer W."/>
            <person name="van Veen J.A."/>
            <person name="Garbeva P."/>
        </authorList>
    </citation>
    <scope>NUCLEOTIDE SEQUENCE [LARGE SCALE GENOMIC DNA]</scope>
    <source>
        <strain evidence="1 2">Ter6</strain>
    </source>
</reference>
<protein>
    <submittedName>
        <fullName evidence="1">Uncharacterized protein</fullName>
    </submittedName>
</protein>
<evidence type="ECO:0000313" key="2">
    <source>
        <dbReference type="Proteomes" id="UP000072421"/>
    </source>
</evidence>
<sequence length="52" mass="6031">MRQMTILSKGIMDLMMYKILYGLFQTHSLANPDLRLYSISCVNFENRASSLD</sequence>
<dbReference type="Proteomes" id="UP000072421">
    <property type="component" value="Chromosome"/>
</dbReference>
<name>A0A127PFC7_9BURK</name>
<accession>A0A127PFC7</accession>
<proteinExistence type="predicted"/>
<gene>
    <name evidence="1" type="ORF">CFter6_3892</name>
</gene>